<dbReference type="Proteomes" id="UP001301012">
    <property type="component" value="Unassembled WGS sequence"/>
</dbReference>
<protein>
    <submittedName>
        <fullName evidence="1">Uncharacterized protein</fullName>
    </submittedName>
</protein>
<proteinExistence type="predicted"/>
<dbReference type="EMBL" id="JASKYM010000003">
    <property type="protein sequence ID" value="MDK2563732.1"/>
    <property type="molecule type" value="Genomic_DNA"/>
</dbReference>
<evidence type="ECO:0000313" key="1">
    <source>
        <dbReference type="EMBL" id="MDK2563732.1"/>
    </source>
</evidence>
<dbReference type="RefSeq" id="WP_284132669.1">
    <property type="nucleotide sequence ID" value="NZ_JASKYM010000003.1"/>
</dbReference>
<organism evidence="1 2">
    <name type="scientific">Romboutsia sedimentorum</name>
    <dbReference type="NCBI Taxonomy" id="1368474"/>
    <lineage>
        <taxon>Bacteria</taxon>
        <taxon>Bacillati</taxon>
        <taxon>Bacillota</taxon>
        <taxon>Clostridia</taxon>
        <taxon>Peptostreptococcales</taxon>
        <taxon>Peptostreptococcaceae</taxon>
        <taxon>Romboutsia</taxon>
    </lineage>
</organism>
<gene>
    <name evidence="1" type="ORF">QOZ84_09240</name>
</gene>
<comment type="caution">
    <text evidence="1">The sequence shown here is derived from an EMBL/GenBank/DDBJ whole genome shotgun (WGS) entry which is preliminary data.</text>
</comment>
<evidence type="ECO:0000313" key="2">
    <source>
        <dbReference type="Proteomes" id="UP001301012"/>
    </source>
</evidence>
<accession>A0ABT7E9Y3</accession>
<reference evidence="1 2" key="1">
    <citation type="submission" date="2023-05" db="EMBL/GenBank/DDBJ databases">
        <title>Rombocin, a short stable natural nisin variant, displays selective antimicrobial activity against Listeria monocytogenes and employs dual mode of action to kill target bacterial strains.</title>
        <authorList>
            <person name="Wambui J."/>
            <person name="Stephan R."/>
            <person name="Kuipers O.P."/>
        </authorList>
    </citation>
    <scope>NUCLEOTIDE SEQUENCE [LARGE SCALE GENOMIC DNA]</scope>
    <source>
        <strain evidence="1 2">RC002</strain>
    </source>
</reference>
<keyword evidence="2" id="KW-1185">Reference proteome</keyword>
<sequence length="106" mass="12324">MKHVKNIGKLLGVAFIAKSADLPELIFYFNYVLDKVKKEGFLEFESELESDESINLFMKKGLQLAIDGVKPQDIRNTLELENVLFCWRDSSNYRYCGYCSRISLKF</sequence>
<name>A0ABT7E9Y3_9FIRM</name>